<keyword evidence="5" id="KW-0808">Transferase</keyword>
<dbReference type="EC" id="2.7.13.3" evidence="3"/>
<gene>
    <name evidence="14" type="ORF">G3T37_01790</name>
</gene>
<keyword evidence="9" id="KW-0902">Two-component regulatory system</keyword>
<dbReference type="PANTHER" id="PTHR45436">
    <property type="entry name" value="SENSOR HISTIDINE KINASE YKOH"/>
    <property type="match status" value="1"/>
</dbReference>
<keyword evidence="6 11" id="KW-0812">Transmembrane</keyword>
<evidence type="ECO:0000256" key="7">
    <source>
        <dbReference type="ARBA" id="ARBA00022777"/>
    </source>
</evidence>
<keyword evidence="15" id="KW-1185">Reference proteome</keyword>
<dbReference type="Gene3D" id="3.30.565.10">
    <property type="entry name" value="Histidine kinase-like ATPase, C-terminal domain"/>
    <property type="match status" value="1"/>
</dbReference>
<dbReference type="CDD" id="cd00075">
    <property type="entry name" value="HATPase"/>
    <property type="match status" value="1"/>
</dbReference>
<evidence type="ECO:0000256" key="4">
    <source>
        <dbReference type="ARBA" id="ARBA00022553"/>
    </source>
</evidence>
<dbReference type="SMART" id="SM00388">
    <property type="entry name" value="HisKA"/>
    <property type="match status" value="1"/>
</dbReference>
<evidence type="ECO:0000256" key="3">
    <source>
        <dbReference type="ARBA" id="ARBA00012438"/>
    </source>
</evidence>
<keyword evidence="4" id="KW-0597">Phosphoprotein</keyword>
<evidence type="ECO:0000256" key="2">
    <source>
        <dbReference type="ARBA" id="ARBA00004236"/>
    </source>
</evidence>
<dbReference type="InterPro" id="IPR005467">
    <property type="entry name" value="His_kinase_dom"/>
</dbReference>
<evidence type="ECO:0000256" key="9">
    <source>
        <dbReference type="ARBA" id="ARBA00023012"/>
    </source>
</evidence>
<evidence type="ECO:0000256" key="5">
    <source>
        <dbReference type="ARBA" id="ARBA00022679"/>
    </source>
</evidence>
<dbReference type="InterPro" id="IPR003594">
    <property type="entry name" value="HATPase_dom"/>
</dbReference>
<dbReference type="InterPro" id="IPR036890">
    <property type="entry name" value="HATPase_C_sf"/>
</dbReference>
<dbReference type="InterPro" id="IPR050428">
    <property type="entry name" value="TCS_sensor_his_kinase"/>
</dbReference>
<dbReference type="Pfam" id="PF00512">
    <property type="entry name" value="HisKA"/>
    <property type="match status" value="1"/>
</dbReference>
<dbReference type="InterPro" id="IPR003660">
    <property type="entry name" value="HAMP_dom"/>
</dbReference>
<keyword evidence="7 14" id="KW-0418">Kinase</keyword>
<dbReference type="InterPro" id="IPR036097">
    <property type="entry name" value="HisK_dim/P_sf"/>
</dbReference>
<dbReference type="GO" id="GO:0005886">
    <property type="term" value="C:plasma membrane"/>
    <property type="evidence" value="ECO:0007669"/>
    <property type="project" value="UniProtKB-SubCell"/>
</dbReference>
<sequence length="457" mass="48012">MFFRRLSIRARITIGSLIVAIIVSGGGLLAVRANVQWILQGADYSLANGDLLSFAKDILSNPGEGVDSPAAGVLLLVKDPSGVVKVDTMPHDLSELIRHGLADSDKIRTTDEGTSYVIVSRTVTNDRGEWTLWAARSAAASDLAVDGLDRSLLIGELVLLLVFGVASWLLATAALRPVSRLRKEAESLSGDAGEELLPVGPAEDEISALATTLNAFLERVRASTEREKQMVSDAAHELRTPLAALRTQLELAHDSFDDPAALAAEVRGAEDSVARLSALANGLLELSRLEGSPAERRPATSAALVDEAMGSVDRARLLGLARSVEVGFDTDDLDPADRFSIAPEAFARVLDNLLSNAIAAVGPDGSVELTIRETAEGIEVQVSDDGPGIPPSFLPVAFDRFSRPDDSRTASTGGSGLGLALVRAIAESAGGTAQLHNGDVGAIATVRIPRIGPSRKM</sequence>
<dbReference type="PANTHER" id="PTHR45436:SF5">
    <property type="entry name" value="SENSOR HISTIDINE KINASE TRCS"/>
    <property type="match status" value="1"/>
</dbReference>
<dbReference type="SUPFAM" id="SSF47384">
    <property type="entry name" value="Homodimeric domain of signal transducing histidine kinase"/>
    <property type="match status" value="1"/>
</dbReference>
<dbReference type="GO" id="GO:0000155">
    <property type="term" value="F:phosphorelay sensor kinase activity"/>
    <property type="evidence" value="ECO:0007669"/>
    <property type="project" value="InterPro"/>
</dbReference>
<feature type="domain" description="Histidine kinase" evidence="12">
    <location>
        <begin position="233"/>
        <end position="452"/>
    </location>
</feature>
<evidence type="ECO:0000256" key="1">
    <source>
        <dbReference type="ARBA" id="ARBA00000085"/>
    </source>
</evidence>
<dbReference type="AlphaFoldDB" id="A0A7C9PLB0"/>
<dbReference type="SMART" id="SM00304">
    <property type="entry name" value="HAMP"/>
    <property type="match status" value="1"/>
</dbReference>
<dbReference type="Proteomes" id="UP000479756">
    <property type="component" value="Unassembled WGS sequence"/>
</dbReference>
<evidence type="ECO:0000256" key="8">
    <source>
        <dbReference type="ARBA" id="ARBA00022989"/>
    </source>
</evidence>
<dbReference type="PROSITE" id="PS50109">
    <property type="entry name" value="HIS_KIN"/>
    <property type="match status" value="1"/>
</dbReference>
<proteinExistence type="predicted"/>
<protein>
    <recommendedName>
        <fullName evidence="3">histidine kinase</fullName>
        <ecNumber evidence="3">2.7.13.3</ecNumber>
    </recommendedName>
</protein>
<dbReference type="PROSITE" id="PS50885">
    <property type="entry name" value="HAMP"/>
    <property type="match status" value="1"/>
</dbReference>
<evidence type="ECO:0000256" key="10">
    <source>
        <dbReference type="ARBA" id="ARBA00023136"/>
    </source>
</evidence>
<dbReference type="InterPro" id="IPR003661">
    <property type="entry name" value="HisK_dim/P_dom"/>
</dbReference>
<feature type="transmembrane region" description="Helical" evidence="11">
    <location>
        <begin position="12"/>
        <end position="31"/>
    </location>
</feature>
<dbReference type="Gene3D" id="6.10.340.10">
    <property type="match status" value="1"/>
</dbReference>
<name>A0A7C9PLB0_9MICO</name>
<dbReference type="SUPFAM" id="SSF55874">
    <property type="entry name" value="ATPase domain of HSP90 chaperone/DNA topoisomerase II/histidine kinase"/>
    <property type="match status" value="1"/>
</dbReference>
<evidence type="ECO:0000256" key="11">
    <source>
        <dbReference type="SAM" id="Phobius"/>
    </source>
</evidence>
<dbReference type="EMBL" id="JAAGWZ010000001">
    <property type="protein sequence ID" value="NEM90085.1"/>
    <property type="molecule type" value="Genomic_DNA"/>
</dbReference>
<dbReference type="Pfam" id="PF00672">
    <property type="entry name" value="HAMP"/>
    <property type="match status" value="1"/>
</dbReference>
<dbReference type="RefSeq" id="WP_163471763.1">
    <property type="nucleotide sequence ID" value="NZ_JAAGWZ010000001.1"/>
</dbReference>
<dbReference type="PRINTS" id="PR00344">
    <property type="entry name" value="BCTRLSENSOR"/>
</dbReference>
<feature type="transmembrane region" description="Helical" evidence="11">
    <location>
        <begin position="152"/>
        <end position="175"/>
    </location>
</feature>
<comment type="caution">
    <text evidence="14">The sequence shown here is derived from an EMBL/GenBank/DDBJ whole genome shotgun (WGS) entry which is preliminary data.</text>
</comment>
<organism evidence="14 15">
    <name type="scientific">Galbitalea soli</name>
    <dbReference type="NCBI Taxonomy" id="1268042"/>
    <lineage>
        <taxon>Bacteria</taxon>
        <taxon>Bacillati</taxon>
        <taxon>Actinomycetota</taxon>
        <taxon>Actinomycetes</taxon>
        <taxon>Micrococcales</taxon>
        <taxon>Microbacteriaceae</taxon>
        <taxon>Galbitalea</taxon>
    </lineage>
</organism>
<comment type="subcellular location">
    <subcellularLocation>
        <location evidence="2">Cell membrane</location>
    </subcellularLocation>
</comment>
<accession>A0A7C9PLB0</accession>
<evidence type="ECO:0000259" key="12">
    <source>
        <dbReference type="PROSITE" id="PS50109"/>
    </source>
</evidence>
<evidence type="ECO:0000256" key="6">
    <source>
        <dbReference type="ARBA" id="ARBA00022692"/>
    </source>
</evidence>
<keyword evidence="8 11" id="KW-1133">Transmembrane helix</keyword>
<dbReference type="Gene3D" id="1.10.287.130">
    <property type="match status" value="1"/>
</dbReference>
<comment type="catalytic activity">
    <reaction evidence="1">
        <text>ATP + protein L-histidine = ADP + protein N-phospho-L-histidine.</text>
        <dbReference type="EC" id="2.7.13.3"/>
    </reaction>
</comment>
<evidence type="ECO:0000259" key="13">
    <source>
        <dbReference type="PROSITE" id="PS50885"/>
    </source>
</evidence>
<dbReference type="SMART" id="SM00387">
    <property type="entry name" value="HATPase_c"/>
    <property type="match status" value="1"/>
</dbReference>
<feature type="domain" description="HAMP" evidence="13">
    <location>
        <begin position="172"/>
        <end position="225"/>
    </location>
</feature>
<dbReference type="Pfam" id="PF02518">
    <property type="entry name" value="HATPase_c"/>
    <property type="match status" value="1"/>
</dbReference>
<reference evidence="14 15" key="1">
    <citation type="journal article" date="2014" name="Int. J. Syst. Evol. Microbiol.">
        <title>Description of Galbitalea soli gen. nov., sp. nov., and Frondihabitans sucicola sp. nov.</title>
        <authorList>
            <person name="Kim S.J."/>
            <person name="Lim J.M."/>
            <person name="Ahn J.H."/>
            <person name="Weon H.Y."/>
            <person name="Hamada M."/>
            <person name="Suzuki K."/>
            <person name="Ahn T.Y."/>
            <person name="Kwon S.W."/>
        </authorList>
    </citation>
    <scope>NUCLEOTIDE SEQUENCE [LARGE SCALE GENOMIC DNA]</scope>
    <source>
        <strain evidence="14 15">NBRC 108727</strain>
    </source>
</reference>
<dbReference type="InterPro" id="IPR004358">
    <property type="entry name" value="Sig_transdc_His_kin-like_C"/>
</dbReference>
<keyword evidence="10 11" id="KW-0472">Membrane</keyword>
<evidence type="ECO:0000313" key="14">
    <source>
        <dbReference type="EMBL" id="NEM90085.1"/>
    </source>
</evidence>
<evidence type="ECO:0000313" key="15">
    <source>
        <dbReference type="Proteomes" id="UP000479756"/>
    </source>
</evidence>
<dbReference type="CDD" id="cd00082">
    <property type="entry name" value="HisKA"/>
    <property type="match status" value="1"/>
</dbReference>